<feature type="non-terminal residue" evidence="1">
    <location>
        <position position="40"/>
    </location>
</feature>
<comment type="caution">
    <text evidence="1">The sequence shown here is derived from an EMBL/GenBank/DDBJ whole genome shotgun (WGS) entry which is preliminary data.</text>
</comment>
<evidence type="ECO:0000313" key="2">
    <source>
        <dbReference type="Proteomes" id="UP001162483"/>
    </source>
</evidence>
<organism evidence="1 2">
    <name type="scientific">Staurois parvus</name>
    <dbReference type="NCBI Taxonomy" id="386267"/>
    <lineage>
        <taxon>Eukaryota</taxon>
        <taxon>Metazoa</taxon>
        <taxon>Chordata</taxon>
        <taxon>Craniata</taxon>
        <taxon>Vertebrata</taxon>
        <taxon>Euteleostomi</taxon>
        <taxon>Amphibia</taxon>
        <taxon>Batrachia</taxon>
        <taxon>Anura</taxon>
        <taxon>Neobatrachia</taxon>
        <taxon>Ranoidea</taxon>
        <taxon>Ranidae</taxon>
        <taxon>Staurois</taxon>
    </lineage>
</organism>
<dbReference type="Proteomes" id="UP001162483">
    <property type="component" value="Unassembled WGS sequence"/>
</dbReference>
<evidence type="ECO:0000313" key="1">
    <source>
        <dbReference type="EMBL" id="CAI9537917.1"/>
    </source>
</evidence>
<accession>A0ABN9APF3</accession>
<dbReference type="EMBL" id="CATNWA010000733">
    <property type="protein sequence ID" value="CAI9537917.1"/>
    <property type="molecule type" value="Genomic_DNA"/>
</dbReference>
<protein>
    <submittedName>
        <fullName evidence="1">Uncharacterized protein</fullName>
    </submittedName>
</protein>
<proteinExistence type="predicted"/>
<keyword evidence="2" id="KW-1185">Reference proteome</keyword>
<gene>
    <name evidence="1" type="ORF">SPARVUS_LOCUS1307055</name>
</gene>
<name>A0ABN9APF3_9NEOB</name>
<sequence length="40" mass="4433">MLPELPMHGENGRTSYDILPEQENHLAPVIGLYGGQEVVK</sequence>
<reference evidence="1" key="1">
    <citation type="submission" date="2023-05" db="EMBL/GenBank/DDBJ databases">
        <authorList>
            <person name="Stuckert A."/>
        </authorList>
    </citation>
    <scope>NUCLEOTIDE SEQUENCE</scope>
</reference>